<dbReference type="PANTHER" id="PTHR21098">
    <property type="entry name" value="RIBOFLAVIN SYNTHASE ALPHA CHAIN"/>
    <property type="match status" value="1"/>
</dbReference>
<feature type="repeat" description="Lumazine-binding" evidence="11">
    <location>
        <begin position="1"/>
        <end position="96"/>
    </location>
</feature>
<evidence type="ECO:0000256" key="7">
    <source>
        <dbReference type="ARBA" id="ARBA00022619"/>
    </source>
</evidence>
<comment type="function">
    <text evidence="2">Catalyzes the dismutation of two molecules of 6,7-dimethyl-8-ribityllumazine, resulting in the formation of riboflavin and 5-amino-6-(D-ribitylamino)uracil.</text>
</comment>
<dbReference type="NCBIfam" id="TIGR00187">
    <property type="entry name" value="ribE"/>
    <property type="match status" value="1"/>
</dbReference>
<evidence type="ECO:0000256" key="3">
    <source>
        <dbReference type="ARBA" id="ARBA00004887"/>
    </source>
</evidence>
<dbReference type="Gene3D" id="2.40.30.20">
    <property type="match status" value="2"/>
</dbReference>
<dbReference type="AlphaFoldDB" id="A0AAE3P3F9"/>
<dbReference type="PROSITE" id="PS51177">
    <property type="entry name" value="LUMAZINE_BIND"/>
    <property type="match status" value="2"/>
</dbReference>
<dbReference type="PANTHER" id="PTHR21098:SF12">
    <property type="entry name" value="RIBOFLAVIN SYNTHASE"/>
    <property type="match status" value="1"/>
</dbReference>
<keyword evidence="14" id="KW-1185">Reference proteome</keyword>
<evidence type="ECO:0000256" key="1">
    <source>
        <dbReference type="ARBA" id="ARBA00000968"/>
    </source>
</evidence>
<dbReference type="FunFam" id="2.40.30.20:FF:000003">
    <property type="entry name" value="Riboflavin synthase, alpha subunit"/>
    <property type="match status" value="1"/>
</dbReference>
<dbReference type="EC" id="2.5.1.9" evidence="5 10"/>
<protein>
    <recommendedName>
        <fullName evidence="6 10">Riboflavin synthase</fullName>
        <ecNumber evidence="5 10">2.5.1.9</ecNumber>
    </recommendedName>
</protein>
<comment type="pathway">
    <text evidence="3">Cofactor biosynthesis; riboflavin biosynthesis; riboflavin from 2-hydroxy-3-oxobutyl phosphate and 5-amino-6-(D-ribitylamino)uracil: step 2/2.</text>
</comment>
<dbReference type="InterPro" id="IPR023366">
    <property type="entry name" value="ATP_synth_asu-like_sf"/>
</dbReference>
<dbReference type="GO" id="GO:0009231">
    <property type="term" value="P:riboflavin biosynthetic process"/>
    <property type="evidence" value="ECO:0007669"/>
    <property type="project" value="UniProtKB-KW"/>
</dbReference>
<keyword evidence="8 13" id="KW-0808">Transferase</keyword>
<dbReference type="SUPFAM" id="SSF63380">
    <property type="entry name" value="Riboflavin synthase domain-like"/>
    <property type="match status" value="2"/>
</dbReference>
<evidence type="ECO:0000259" key="12">
    <source>
        <dbReference type="PROSITE" id="PS51177"/>
    </source>
</evidence>
<comment type="catalytic activity">
    <reaction evidence="1">
        <text>2 6,7-dimethyl-8-(1-D-ribityl)lumazine + H(+) = 5-amino-6-(D-ribitylamino)uracil + riboflavin</text>
        <dbReference type="Rhea" id="RHEA:20772"/>
        <dbReference type="ChEBI" id="CHEBI:15378"/>
        <dbReference type="ChEBI" id="CHEBI:15934"/>
        <dbReference type="ChEBI" id="CHEBI:57986"/>
        <dbReference type="ChEBI" id="CHEBI:58201"/>
        <dbReference type="EC" id="2.5.1.9"/>
    </reaction>
</comment>
<comment type="caution">
    <text evidence="13">The sequence shown here is derived from an EMBL/GenBank/DDBJ whole genome shotgun (WGS) entry which is preliminary data.</text>
</comment>
<evidence type="ECO:0000256" key="8">
    <source>
        <dbReference type="ARBA" id="ARBA00022679"/>
    </source>
</evidence>
<evidence type="ECO:0000256" key="6">
    <source>
        <dbReference type="ARBA" id="ARBA00013950"/>
    </source>
</evidence>
<organism evidence="13 14">
    <name type="scientific">Stygiobacter electus</name>
    <dbReference type="NCBI Taxonomy" id="3032292"/>
    <lineage>
        <taxon>Bacteria</taxon>
        <taxon>Pseudomonadati</taxon>
        <taxon>Ignavibacteriota</taxon>
        <taxon>Ignavibacteria</taxon>
        <taxon>Ignavibacteriales</taxon>
        <taxon>Melioribacteraceae</taxon>
        <taxon>Stygiobacter</taxon>
    </lineage>
</organism>
<dbReference type="Pfam" id="PF00677">
    <property type="entry name" value="Lum_binding"/>
    <property type="match status" value="2"/>
</dbReference>
<dbReference type="CDD" id="cd00402">
    <property type="entry name" value="Riboflavin_synthase_like"/>
    <property type="match status" value="1"/>
</dbReference>
<sequence length="212" mass="23814">MFTGLIEEVGKVLSILPISNGKTLKISANKIMDDIKLGDSISINGVCLTVKQLKEKDFEVDAVGETINKTTINLLKIGSFVNLERAIKMNQRLGGHLVLGHVNDIAVIRQIRKQGENYLLSIQIPDNLTRYAINEGSIAIDGISLTIAKIIDNILVISVIPYTWQETNLHLRKVGDRLNLEVDVISKYIEKFVNEYKKKDKISIEILNKLKY</sequence>
<proteinExistence type="predicted"/>
<dbReference type="Proteomes" id="UP001221302">
    <property type="component" value="Unassembled WGS sequence"/>
</dbReference>
<dbReference type="PIRSF" id="PIRSF000498">
    <property type="entry name" value="Riboflavin_syn_A"/>
    <property type="match status" value="1"/>
</dbReference>
<dbReference type="InterPro" id="IPR001783">
    <property type="entry name" value="Lumazine-bd"/>
</dbReference>
<dbReference type="InterPro" id="IPR017938">
    <property type="entry name" value="Riboflavin_synthase-like_b-brl"/>
</dbReference>
<dbReference type="GO" id="GO:0004746">
    <property type="term" value="F:riboflavin synthase activity"/>
    <property type="evidence" value="ECO:0007669"/>
    <property type="project" value="UniProtKB-UniRule"/>
</dbReference>
<evidence type="ECO:0000256" key="4">
    <source>
        <dbReference type="ARBA" id="ARBA00011233"/>
    </source>
</evidence>
<keyword evidence="7" id="KW-0686">Riboflavin biosynthesis</keyword>
<dbReference type="NCBIfam" id="NF009566">
    <property type="entry name" value="PRK13020.1"/>
    <property type="match status" value="1"/>
</dbReference>
<evidence type="ECO:0000256" key="5">
    <source>
        <dbReference type="ARBA" id="ARBA00012827"/>
    </source>
</evidence>
<feature type="domain" description="Lumazine-binding" evidence="12">
    <location>
        <begin position="1"/>
        <end position="96"/>
    </location>
</feature>
<accession>A0AAE3P3F9</accession>
<dbReference type="RefSeq" id="WP_321535958.1">
    <property type="nucleotide sequence ID" value="NZ_JARGDL010000010.1"/>
</dbReference>
<name>A0AAE3P3F9_9BACT</name>
<keyword evidence="9" id="KW-0677">Repeat</keyword>
<comment type="subunit">
    <text evidence="4">Homotrimer.</text>
</comment>
<feature type="repeat" description="Lumazine-binding" evidence="11">
    <location>
        <begin position="97"/>
        <end position="193"/>
    </location>
</feature>
<evidence type="ECO:0000313" key="14">
    <source>
        <dbReference type="Proteomes" id="UP001221302"/>
    </source>
</evidence>
<reference evidence="13" key="1">
    <citation type="submission" date="2023-03" db="EMBL/GenBank/DDBJ databases">
        <title>Stygiobacter electus gen. nov., sp. nov., facultatively anaerobic thermotolerant bacterium of the class Ignavibacteria from a well of Yessentuki mineral water deposit.</title>
        <authorList>
            <person name="Podosokorskaya O.A."/>
            <person name="Elcheninov A.G."/>
            <person name="Petrova N.F."/>
            <person name="Zavarzina D.G."/>
            <person name="Kublanov I.V."/>
            <person name="Merkel A.Y."/>
        </authorList>
    </citation>
    <scope>NUCLEOTIDE SEQUENCE</scope>
    <source>
        <strain evidence="13">09-Me</strain>
    </source>
</reference>
<dbReference type="NCBIfam" id="NF006767">
    <property type="entry name" value="PRK09289.1"/>
    <property type="match status" value="1"/>
</dbReference>
<dbReference type="FunFam" id="2.40.30.20:FF:000004">
    <property type="entry name" value="Riboflavin synthase, alpha subunit"/>
    <property type="match status" value="1"/>
</dbReference>
<evidence type="ECO:0000256" key="9">
    <source>
        <dbReference type="ARBA" id="ARBA00022737"/>
    </source>
</evidence>
<evidence type="ECO:0000313" key="13">
    <source>
        <dbReference type="EMBL" id="MDF1612190.1"/>
    </source>
</evidence>
<evidence type="ECO:0000256" key="10">
    <source>
        <dbReference type="NCBIfam" id="TIGR00187"/>
    </source>
</evidence>
<dbReference type="EMBL" id="JARGDL010000010">
    <property type="protein sequence ID" value="MDF1612190.1"/>
    <property type="molecule type" value="Genomic_DNA"/>
</dbReference>
<evidence type="ECO:0000256" key="11">
    <source>
        <dbReference type="PROSITE-ProRule" id="PRU00524"/>
    </source>
</evidence>
<feature type="domain" description="Lumazine-binding" evidence="12">
    <location>
        <begin position="97"/>
        <end position="193"/>
    </location>
</feature>
<evidence type="ECO:0000256" key="2">
    <source>
        <dbReference type="ARBA" id="ARBA00002803"/>
    </source>
</evidence>
<gene>
    <name evidence="13" type="ORF">P0M35_08515</name>
</gene>
<dbReference type="InterPro" id="IPR026017">
    <property type="entry name" value="Lumazine-bd_dom"/>
</dbReference>